<dbReference type="PANTHER" id="PTHR44516">
    <property type="entry name" value="2-METHYL-6-PHYTYL-1,4-HYDROQUINONE METHYLTRANSFERASE, CHLOROPLASTIC"/>
    <property type="match status" value="1"/>
</dbReference>
<dbReference type="GO" id="GO:0051741">
    <property type="term" value="F:2-methyl-6-phytyl-1,4-benzoquinone methyltransferase activity"/>
    <property type="evidence" value="ECO:0007669"/>
    <property type="project" value="InterPro"/>
</dbReference>
<dbReference type="Pfam" id="PF08241">
    <property type="entry name" value="Methyltransf_11"/>
    <property type="match status" value="1"/>
</dbReference>
<organism evidence="3 4">
    <name type="scientific">Porphyridium purpureum</name>
    <name type="common">Red alga</name>
    <name type="synonym">Porphyridium cruentum</name>
    <dbReference type="NCBI Taxonomy" id="35688"/>
    <lineage>
        <taxon>Eukaryota</taxon>
        <taxon>Rhodophyta</taxon>
        <taxon>Bangiophyceae</taxon>
        <taxon>Porphyridiales</taxon>
        <taxon>Porphyridiaceae</taxon>
        <taxon>Porphyridium</taxon>
    </lineage>
</organism>
<evidence type="ECO:0000256" key="1">
    <source>
        <dbReference type="SAM" id="Phobius"/>
    </source>
</evidence>
<name>A0A5J4YTX0_PORPP</name>
<dbReference type="InterPro" id="IPR029063">
    <property type="entry name" value="SAM-dependent_MTases_sf"/>
</dbReference>
<dbReference type="InterPro" id="IPR013216">
    <property type="entry name" value="Methyltransf_11"/>
</dbReference>
<proteinExistence type="predicted"/>
<dbReference type="Proteomes" id="UP000324585">
    <property type="component" value="Unassembled WGS sequence"/>
</dbReference>
<protein>
    <submittedName>
        <fullName evidence="3">2-methyl-6-phytyl-1,4-hydroquinone methyltransferase, chloroplastic</fullName>
    </submittedName>
</protein>
<evidence type="ECO:0000259" key="2">
    <source>
        <dbReference type="PROSITE" id="PS51734"/>
    </source>
</evidence>
<reference evidence="4" key="1">
    <citation type="journal article" date="2019" name="Nat. Commun.">
        <title>Expansion of phycobilisome linker gene families in mesophilic red algae.</title>
        <authorList>
            <person name="Lee J."/>
            <person name="Kim D."/>
            <person name="Bhattacharya D."/>
            <person name="Yoon H.S."/>
        </authorList>
    </citation>
    <scope>NUCLEOTIDE SEQUENCE [LARGE SCALE GENOMIC DNA]</scope>
    <source>
        <strain evidence="4">CCMP 1328</strain>
    </source>
</reference>
<dbReference type="InterPro" id="IPR031164">
    <property type="entry name" value="SAM_MPBQ_MSBQ_MT"/>
</dbReference>
<accession>A0A5J4YTX0</accession>
<keyword evidence="1" id="KW-1133">Transmembrane helix</keyword>
<dbReference type="OMA" id="HARSIPR"/>
<dbReference type="Gene3D" id="3.40.50.150">
    <property type="entry name" value="Vaccinia Virus protein VP39"/>
    <property type="match status" value="1"/>
</dbReference>
<dbReference type="EMBL" id="VRMN01000005">
    <property type="protein sequence ID" value="KAA8494213.1"/>
    <property type="molecule type" value="Genomic_DNA"/>
</dbReference>
<keyword evidence="1" id="KW-0472">Membrane</keyword>
<keyword evidence="3" id="KW-0808">Transferase</keyword>
<gene>
    <name evidence="3" type="ORF">FVE85_4188</name>
</gene>
<keyword evidence="1" id="KW-0812">Transmembrane</keyword>
<feature type="transmembrane region" description="Helical" evidence="1">
    <location>
        <begin position="341"/>
        <end position="359"/>
    </location>
</feature>
<keyword evidence="4" id="KW-1185">Reference proteome</keyword>
<dbReference type="SUPFAM" id="SSF53335">
    <property type="entry name" value="S-adenosyl-L-methionine-dependent methyltransferases"/>
    <property type="match status" value="1"/>
</dbReference>
<sequence>MMLAQVGFVPTLYGGRQAEIHTSLCSSRRRARVAEVRARPAVRLLRATSGTAANVAIGVRSFPNEEVENLQPPERRKRRGMMQHKREAFWFYRWLSFFYDVVVNPFHWTREMRDEALLRAQLDSPCLRVVDVGGGTGFSTLGIVRYVAARYVVLMDQSAAQMSYAAQKRELSGVTFIEGDAENIPIRTNYADRYVSCGSIEYWPNPQQGIGEAYRILKPGGLACMVGPVRATNPLSRFFCDTWMLFPTEQEYIYWFAAAGFRNIKVSEITPAAYKGVRRHGLIMGLVVTGEKPLNGPDLPLTMEDRVYGALDDWEQTRSSALNLGQRIKFVLRQMLGTVAGFYYFVLPIAIMLYAALFIRRKPAAQ</sequence>
<keyword evidence="3" id="KW-0489">Methyltransferase</keyword>
<dbReference type="GO" id="GO:0032259">
    <property type="term" value="P:methylation"/>
    <property type="evidence" value="ECO:0007669"/>
    <property type="project" value="UniProtKB-KW"/>
</dbReference>
<feature type="domain" description="MPBQ/MBSQ family SAM-binding methyltransferase profile" evidence="2">
    <location>
        <begin position="80"/>
        <end position="289"/>
    </location>
</feature>
<dbReference type="InterPro" id="IPR044649">
    <property type="entry name" value="MPBQ/MSBQ_MT"/>
</dbReference>
<comment type="caution">
    <text evidence="3">The sequence shown here is derived from an EMBL/GenBank/DDBJ whole genome shotgun (WGS) entry which is preliminary data.</text>
</comment>
<dbReference type="OrthoDB" id="10017101at2759"/>
<evidence type="ECO:0000313" key="3">
    <source>
        <dbReference type="EMBL" id="KAA8494213.1"/>
    </source>
</evidence>
<dbReference type="CDD" id="cd02440">
    <property type="entry name" value="AdoMet_MTases"/>
    <property type="match status" value="1"/>
</dbReference>
<dbReference type="AlphaFoldDB" id="A0A5J4YTX0"/>
<evidence type="ECO:0000313" key="4">
    <source>
        <dbReference type="Proteomes" id="UP000324585"/>
    </source>
</evidence>
<dbReference type="PANTHER" id="PTHR44516:SF11">
    <property type="entry name" value="2-METHYL-6-PHYTYL-1,4-HYDROQUINONE METHYLTRANSFERASE 2, CHLOROPLASTIC"/>
    <property type="match status" value="1"/>
</dbReference>
<dbReference type="PROSITE" id="PS51734">
    <property type="entry name" value="SAM_MPBQ_MSBQ_MT"/>
    <property type="match status" value="1"/>
</dbReference>